<sequence length="182" mass="20524">MIGHPPDHMTGPRLLLHPPRLDDADALYATVARDPEVTRYLLWTPHPDVAETRRVITELFNISDEERTWLIAPRDGDDVVGLISCRRRARHSVELGYCLGRTWWGMGFMSEALTLLLAELAADTEVYRVWATCHVDNERSAHLLQRSGFALEGRLNRYAVYPTMGPDPVTACSTPRSCGSPR</sequence>
<evidence type="ECO:0000256" key="2">
    <source>
        <dbReference type="ARBA" id="ARBA00023315"/>
    </source>
</evidence>
<evidence type="ECO:0000313" key="6">
    <source>
        <dbReference type="Proteomes" id="UP000466396"/>
    </source>
</evidence>
<dbReference type="EMBL" id="AP022581">
    <property type="protein sequence ID" value="BBX95943.1"/>
    <property type="molecule type" value="Genomic_DNA"/>
</dbReference>
<dbReference type="KEGG" id="mlj:MLAC_12370"/>
<name>A0A7I7NI22_9MYCO</name>
<organism evidence="5 6">
    <name type="scientific">Mycobacterium lacus</name>
    <dbReference type="NCBI Taxonomy" id="169765"/>
    <lineage>
        <taxon>Bacteria</taxon>
        <taxon>Bacillati</taxon>
        <taxon>Actinomycetota</taxon>
        <taxon>Actinomycetes</taxon>
        <taxon>Mycobacteriales</taxon>
        <taxon>Mycobacteriaceae</taxon>
        <taxon>Mycobacterium</taxon>
    </lineage>
</organism>
<dbReference type="AlphaFoldDB" id="A0A7I7NI22"/>
<dbReference type="InterPro" id="IPR000182">
    <property type="entry name" value="GNAT_dom"/>
</dbReference>
<comment type="similarity">
    <text evidence="3">Belongs to the acetyltransferase family. RimJ subfamily.</text>
</comment>
<dbReference type="PANTHER" id="PTHR43792">
    <property type="entry name" value="GNAT FAMILY, PUTATIVE (AFU_ORTHOLOGUE AFUA_3G00765)-RELATED-RELATED"/>
    <property type="match status" value="1"/>
</dbReference>
<dbReference type="Proteomes" id="UP000466396">
    <property type="component" value="Chromosome"/>
</dbReference>
<feature type="domain" description="N-acetyltransferase" evidence="4">
    <location>
        <begin position="14"/>
        <end position="167"/>
    </location>
</feature>
<dbReference type="Pfam" id="PF13302">
    <property type="entry name" value="Acetyltransf_3"/>
    <property type="match status" value="1"/>
</dbReference>
<evidence type="ECO:0000259" key="4">
    <source>
        <dbReference type="PROSITE" id="PS51186"/>
    </source>
</evidence>
<dbReference type="Gene3D" id="3.40.630.30">
    <property type="match status" value="1"/>
</dbReference>
<reference evidence="5 6" key="1">
    <citation type="journal article" date="2019" name="Emerg. Microbes Infect.">
        <title>Comprehensive subspecies identification of 175 nontuberculous mycobacteria species based on 7547 genomic profiles.</title>
        <authorList>
            <person name="Matsumoto Y."/>
            <person name="Kinjo T."/>
            <person name="Motooka D."/>
            <person name="Nabeya D."/>
            <person name="Jung N."/>
            <person name="Uechi K."/>
            <person name="Horii T."/>
            <person name="Iida T."/>
            <person name="Fujita J."/>
            <person name="Nakamura S."/>
        </authorList>
    </citation>
    <scope>NUCLEOTIDE SEQUENCE [LARGE SCALE GENOMIC DNA]</scope>
    <source>
        <strain evidence="5 6">JCM 15657</strain>
    </source>
</reference>
<keyword evidence="1 5" id="KW-0808">Transferase</keyword>
<accession>A0A7I7NI22</accession>
<keyword evidence="2" id="KW-0012">Acyltransferase</keyword>
<evidence type="ECO:0000256" key="1">
    <source>
        <dbReference type="ARBA" id="ARBA00022679"/>
    </source>
</evidence>
<dbReference type="PROSITE" id="PS51186">
    <property type="entry name" value="GNAT"/>
    <property type="match status" value="1"/>
</dbReference>
<dbReference type="InterPro" id="IPR016181">
    <property type="entry name" value="Acyl_CoA_acyltransferase"/>
</dbReference>
<dbReference type="PANTHER" id="PTHR43792:SF8">
    <property type="entry name" value="[RIBOSOMAL PROTEIN US5]-ALANINE N-ACETYLTRANSFERASE"/>
    <property type="match status" value="1"/>
</dbReference>
<keyword evidence="6" id="KW-1185">Reference proteome</keyword>
<protein>
    <submittedName>
        <fullName evidence="5">N-acetyltransferase</fullName>
    </submittedName>
</protein>
<evidence type="ECO:0000313" key="5">
    <source>
        <dbReference type="EMBL" id="BBX95943.1"/>
    </source>
</evidence>
<dbReference type="GO" id="GO:0016747">
    <property type="term" value="F:acyltransferase activity, transferring groups other than amino-acyl groups"/>
    <property type="evidence" value="ECO:0007669"/>
    <property type="project" value="InterPro"/>
</dbReference>
<dbReference type="InterPro" id="IPR051531">
    <property type="entry name" value="N-acetyltransferase"/>
</dbReference>
<dbReference type="SUPFAM" id="SSF55729">
    <property type="entry name" value="Acyl-CoA N-acyltransferases (Nat)"/>
    <property type="match status" value="1"/>
</dbReference>
<proteinExistence type="inferred from homology"/>
<evidence type="ECO:0000256" key="3">
    <source>
        <dbReference type="ARBA" id="ARBA00038502"/>
    </source>
</evidence>
<gene>
    <name evidence="5" type="ORF">MLAC_12370</name>
</gene>